<evidence type="ECO:0000256" key="6">
    <source>
        <dbReference type="SAM" id="MobiDB-lite"/>
    </source>
</evidence>
<feature type="compositionally biased region" description="Low complexity" evidence="6">
    <location>
        <begin position="535"/>
        <end position="552"/>
    </location>
</feature>
<dbReference type="InterPro" id="IPR001356">
    <property type="entry name" value="HD"/>
</dbReference>
<organism evidence="8 9">
    <name type="scientific">Laetiporus sulphureus 93-53</name>
    <dbReference type="NCBI Taxonomy" id="1314785"/>
    <lineage>
        <taxon>Eukaryota</taxon>
        <taxon>Fungi</taxon>
        <taxon>Dikarya</taxon>
        <taxon>Basidiomycota</taxon>
        <taxon>Agaricomycotina</taxon>
        <taxon>Agaricomycetes</taxon>
        <taxon>Polyporales</taxon>
        <taxon>Laetiporus</taxon>
    </lineage>
</organism>
<feature type="region of interest" description="Disordered" evidence="6">
    <location>
        <begin position="535"/>
        <end position="573"/>
    </location>
</feature>
<dbReference type="CDD" id="cd00086">
    <property type="entry name" value="homeodomain"/>
    <property type="match status" value="1"/>
</dbReference>
<dbReference type="PANTHER" id="PTHR24324:SF9">
    <property type="entry name" value="HOMEOBOX DOMAIN-CONTAINING PROTEIN"/>
    <property type="match status" value="1"/>
</dbReference>
<dbReference type="SMART" id="SM00389">
    <property type="entry name" value="HOX"/>
    <property type="match status" value="1"/>
</dbReference>
<dbReference type="AlphaFoldDB" id="A0A165F4T2"/>
<sequence length="573" mass="62415">MDRSNLPGGILHSLPPAHRLPSAQPALYSLDAYPAQRHLPSQPRQLAQPPTPSQVYSYPSSLTDLPYHPAPPPHHRSHTAPAAPYFPQDSYANRATHLTPATTCVPSLIPPGMDPARVDMRTFYPYTPNEVKHRKRTTRAQLKVLEEAYSKETKPNASLRKELAEKLNMTPRNVQVWFQNRRAKTKNQNKKRFAENQRSTSSSTSTRRNSLSPPPSPIMPSPTYEELDLPPQRDAQGTMRHERDRSGSGSSSGGSTGSADTAMPGLDAEPDRRLNSVTSSSSDATTRSRSAPTNETEMPSAYPADSLSPQLQYPLTPPRHAGIRHLQHLQQNLMQRHVSMQSRYGLGGALDETVRSAYDLRRQSMPNLLIASSYSNLSPVAAHHAHDVGSGAGYDPLRRASIAIPQDTHALRLSRHPLAHVAALVNEHGAHTAYDAPAQAGSMAAPSARHVMGAYAVPTRTVGPPIDGPLPTPDYHFGEPVAQYEPAPQSQYEYESGANYGAVPNANMDGHRGSFSSDDSAYESYSAGYGSRFSSFASVSGSETSWTSYYGSEEGGSAGKESEADLENRRGSW</sequence>
<comment type="subcellular location">
    <subcellularLocation>
        <location evidence="4 5">Nucleus</location>
    </subcellularLocation>
</comment>
<dbReference type="GO" id="GO:0000981">
    <property type="term" value="F:DNA-binding transcription factor activity, RNA polymerase II-specific"/>
    <property type="evidence" value="ECO:0007669"/>
    <property type="project" value="InterPro"/>
</dbReference>
<dbReference type="PROSITE" id="PS50071">
    <property type="entry name" value="HOMEOBOX_2"/>
    <property type="match status" value="1"/>
</dbReference>
<dbReference type="PROSITE" id="PS00027">
    <property type="entry name" value="HOMEOBOX_1"/>
    <property type="match status" value="1"/>
</dbReference>
<dbReference type="GeneID" id="63821239"/>
<dbReference type="RefSeq" id="XP_040766128.1">
    <property type="nucleotide sequence ID" value="XM_040904209.1"/>
</dbReference>
<keyword evidence="2 4" id="KW-0371">Homeobox</keyword>
<feature type="compositionally biased region" description="Low complexity" evidence="6">
    <location>
        <begin position="276"/>
        <end position="293"/>
    </location>
</feature>
<evidence type="ECO:0000256" key="4">
    <source>
        <dbReference type="PROSITE-ProRule" id="PRU00108"/>
    </source>
</evidence>
<dbReference type="GO" id="GO:0005634">
    <property type="term" value="C:nucleus"/>
    <property type="evidence" value="ECO:0007669"/>
    <property type="project" value="UniProtKB-SubCell"/>
</dbReference>
<dbReference type="Pfam" id="PF00046">
    <property type="entry name" value="Homeodomain"/>
    <property type="match status" value="1"/>
</dbReference>
<proteinExistence type="predicted"/>
<evidence type="ECO:0000256" key="5">
    <source>
        <dbReference type="RuleBase" id="RU000682"/>
    </source>
</evidence>
<reference evidence="8 9" key="1">
    <citation type="journal article" date="2016" name="Mol. Biol. Evol.">
        <title>Comparative Genomics of Early-Diverging Mushroom-Forming Fungi Provides Insights into the Origins of Lignocellulose Decay Capabilities.</title>
        <authorList>
            <person name="Nagy L.G."/>
            <person name="Riley R."/>
            <person name="Tritt A."/>
            <person name="Adam C."/>
            <person name="Daum C."/>
            <person name="Floudas D."/>
            <person name="Sun H."/>
            <person name="Yadav J.S."/>
            <person name="Pangilinan J."/>
            <person name="Larsson K.H."/>
            <person name="Matsuura K."/>
            <person name="Barry K."/>
            <person name="Labutti K."/>
            <person name="Kuo R."/>
            <person name="Ohm R.A."/>
            <person name="Bhattacharya S.S."/>
            <person name="Shirouzu T."/>
            <person name="Yoshinaga Y."/>
            <person name="Martin F.M."/>
            <person name="Grigoriev I.V."/>
            <person name="Hibbett D.S."/>
        </authorList>
    </citation>
    <scope>NUCLEOTIDE SEQUENCE [LARGE SCALE GENOMIC DNA]</scope>
    <source>
        <strain evidence="8 9">93-53</strain>
    </source>
</reference>
<evidence type="ECO:0000313" key="9">
    <source>
        <dbReference type="Proteomes" id="UP000076871"/>
    </source>
</evidence>
<dbReference type="OrthoDB" id="6159439at2759"/>
<feature type="domain" description="Homeobox" evidence="7">
    <location>
        <begin position="128"/>
        <end position="188"/>
    </location>
</feature>
<evidence type="ECO:0000256" key="1">
    <source>
        <dbReference type="ARBA" id="ARBA00023125"/>
    </source>
</evidence>
<dbReference type="SUPFAM" id="SSF46689">
    <property type="entry name" value="Homeodomain-like"/>
    <property type="match status" value="1"/>
</dbReference>
<keyword evidence="3 4" id="KW-0539">Nucleus</keyword>
<protein>
    <recommendedName>
        <fullName evidence="7">Homeobox domain-containing protein</fullName>
    </recommendedName>
</protein>
<accession>A0A165F4T2</accession>
<dbReference type="InterPro" id="IPR017970">
    <property type="entry name" value="Homeobox_CS"/>
</dbReference>
<evidence type="ECO:0000259" key="7">
    <source>
        <dbReference type="PROSITE" id="PS50071"/>
    </source>
</evidence>
<feature type="compositionally biased region" description="Polar residues" evidence="6">
    <location>
        <begin position="53"/>
        <end position="63"/>
    </location>
</feature>
<feature type="compositionally biased region" description="Low complexity" evidence="6">
    <location>
        <begin position="198"/>
        <end position="211"/>
    </location>
</feature>
<keyword evidence="9" id="KW-1185">Reference proteome</keyword>
<dbReference type="InterPro" id="IPR051000">
    <property type="entry name" value="Homeobox_DNA-bind_prot"/>
</dbReference>
<keyword evidence="1 4" id="KW-0238">DNA-binding</keyword>
<dbReference type="PANTHER" id="PTHR24324">
    <property type="entry name" value="HOMEOBOX PROTEIN HHEX"/>
    <property type="match status" value="1"/>
</dbReference>
<dbReference type="Gene3D" id="1.10.10.60">
    <property type="entry name" value="Homeodomain-like"/>
    <property type="match status" value="1"/>
</dbReference>
<feature type="DNA-binding region" description="Homeobox" evidence="4">
    <location>
        <begin position="130"/>
        <end position="189"/>
    </location>
</feature>
<dbReference type="EMBL" id="KV427615">
    <property type="protein sequence ID" value="KZT08388.1"/>
    <property type="molecule type" value="Genomic_DNA"/>
</dbReference>
<dbReference type="InParanoid" id="A0A165F4T2"/>
<gene>
    <name evidence="8" type="ORF">LAESUDRAFT_64995</name>
</gene>
<feature type="region of interest" description="Disordered" evidence="6">
    <location>
        <begin position="180"/>
        <end position="318"/>
    </location>
</feature>
<name>A0A165F4T2_9APHY</name>
<feature type="region of interest" description="Disordered" evidence="6">
    <location>
        <begin position="1"/>
        <end position="81"/>
    </location>
</feature>
<evidence type="ECO:0000256" key="2">
    <source>
        <dbReference type="ARBA" id="ARBA00023155"/>
    </source>
</evidence>
<dbReference type="InterPro" id="IPR009057">
    <property type="entry name" value="Homeodomain-like_sf"/>
</dbReference>
<dbReference type="GO" id="GO:0000978">
    <property type="term" value="F:RNA polymerase II cis-regulatory region sequence-specific DNA binding"/>
    <property type="evidence" value="ECO:0007669"/>
    <property type="project" value="TreeGrafter"/>
</dbReference>
<dbReference type="Proteomes" id="UP000076871">
    <property type="component" value="Unassembled WGS sequence"/>
</dbReference>
<feature type="compositionally biased region" description="Basic and acidic residues" evidence="6">
    <location>
        <begin position="560"/>
        <end position="573"/>
    </location>
</feature>
<dbReference type="GO" id="GO:0030154">
    <property type="term" value="P:cell differentiation"/>
    <property type="evidence" value="ECO:0007669"/>
    <property type="project" value="TreeGrafter"/>
</dbReference>
<evidence type="ECO:0000313" key="8">
    <source>
        <dbReference type="EMBL" id="KZT08388.1"/>
    </source>
</evidence>
<feature type="compositionally biased region" description="Basic residues" evidence="6">
    <location>
        <begin position="181"/>
        <end position="191"/>
    </location>
</feature>
<evidence type="ECO:0000256" key="3">
    <source>
        <dbReference type="ARBA" id="ARBA00023242"/>
    </source>
</evidence>